<dbReference type="HAMAP" id="MF_00357">
    <property type="entry name" value="RNApol_bact_RpoE"/>
    <property type="match status" value="1"/>
</dbReference>
<keyword evidence="4 6" id="KW-0548">Nucleotidyltransferase</keyword>
<evidence type="ECO:0000256" key="1">
    <source>
        <dbReference type="ARBA" id="ARBA00009828"/>
    </source>
</evidence>
<feature type="compositionally biased region" description="Acidic residues" evidence="7">
    <location>
        <begin position="130"/>
        <end position="173"/>
    </location>
</feature>
<reference evidence="9 10" key="1">
    <citation type="submission" date="2023-08" db="EMBL/GenBank/DDBJ databases">
        <authorList>
            <person name="Park J.-S."/>
        </authorList>
    </citation>
    <scope>NUCLEOTIDE SEQUENCE [LARGE SCALE GENOMIC DNA]</scope>
    <source>
        <strain evidence="9 10">2205SS18-9</strain>
    </source>
</reference>
<protein>
    <recommendedName>
        <fullName evidence="6">Probable DNA-directed RNA polymerase subunit delta</fullName>
    </recommendedName>
    <alternativeName>
        <fullName evidence="6">RNAP delta factor</fullName>
    </alternativeName>
</protein>
<gene>
    <name evidence="6 9" type="primary">rpoE</name>
    <name evidence="9" type="ORF">Q5Y73_11135</name>
</gene>
<dbReference type="NCBIfam" id="TIGR04567">
    <property type="entry name" value="RNAP_delt_lowGC"/>
    <property type="match status" value="1"/>
</dbReference>
<dbReference type="Pfam" id="PF05066">
    <property type="entry name" value="HARE-HTH"/>
    <property type="match status" value="1"/>
</dbReference>
<feature type="region of interest" description="Disordered" evidence="7">
    <location>
        <begin position="96"/>
        <end position="173"/>
    </location>
</feature>
<evidence type="ECO:0000313" key="10">
    <source>
        <dbReference type="Proteomes" id="UP001231941"/>
    </source>
</evidence>
<evidence type="ECO:0000259" key="8">
    <source>
        <dbReference type="PROSITE" id="PS51913"/>
    </source>
</evidence>
<evidence type="ECO:0000256" key="7">
    <source>
        <dbReference type="SAM" id="MobiDB-lite"/>
    </source>
</evidence>
<sequence>MSSQYTINLTAEEIKEIPMVDLAFMIFKSTNKQFYYRDLMGEIAKVKNLSDKEVEEVVAQLYTEINIDGRFACIGNNIWGLKRWYTLDKAEEISNKPRVINDDDDDLEDEKEMFSDEDDDAYVNNNNVEDPIDAEDEDLEENEDLDEEADEISLDEEMEKEMDEDNDDEDDKY</sequence>
<evidence type="ECO:0000313" key="9">
    <source>
        <dbReference type="EMBL" id="MDP5274665.1"/>
    </source>
</evidence>
<organism evidence="9 10">
    <name type="scientific">Chengkuizengella axinellae</name>
    <dbReference type="NCBI Taxonomy" id="3064388"/>
    <lineage>
        <taxon>Bacteria</taxon>
        <taxon>Bacillati</taxon>
        <taxon>Bacillota</taxon>
        <taxon>Bacilli</taxon>
        <taxon>Bacillales</taxon>
        <taxon>Paenibacillaceae</taxon>
        <taxon>Chengkuizengella</taxon>
    </lineage>
</organism>
<evidence type="ECO:0000256" key="4">
    <source>
        <dbReference type="ARBA" id="ARBA00022695"/>
    </source>
</evidence>
<keyword evidence="3 6" id="KW-0808">Transferase</keyword>
<dbReference type="Proteomes" id="UP001231941">
    <property type="component" value="Unassembled WGS sequence"/>
</dbReference>
<comment type="subunit">
    <text evidence="6">RNAP is composed of a core of 2 alpha, a beta and a beta' subunits. The core is associated with a delta subunit and one of several sigma factors.</text>
</comment>
<keyword evidence="10" id="KW-1185">Reference proteome</keyword>
<accession>A0ABT9J0W1</accession>
<comment type="function">
    <text evidence="6">Participates in both the initiation and recycling phases of transcription. In the presence of the delta subunit, RNAP displays an increased specificity of transcription, a decreased affinity for nucleic acids, and an increased efficiency of RNA synthesis because of enhanced recycling.</text>
</comment>
<keyword evidence="5 6" id="KW-0804">Transcription</keyword>
<evidence type="ECO:0000256" key="6">
    <source>
        <dbReference type="HAMAP-Rule" id="MF_00357"/>
    </source>
</evidence>
<comment type="similarity">
    <text evidence="1 6">Belongs to the RpoE family.</text>
</comment>
<dbReference type="InterPro" id="IPR029757">
    <property type="entry name" value="RpoE"/>
</dbReference>
<feature type="compositionally biased region" description="Acidic residues" evidence="7">
    <location>
        <begin position="102"/>
        <end position="121"/>
    </location>
</feature>
<evidence type="ECO:0000256" key="3">
    <source>
        <dbReference type="ARBA" id="ARBA00022679"/>
    </source>
</evidence>
<dbReference type="InterPro" id="IPR038087">
    <property type="entry name" value="RNAP_delta_N_dom_sf"/>
</dbReference>
<dbReference type="PROSITE" id="PS51913">
    <property type="entry name" value="HTH_HARE"/>
    <property type="match status" value="1"/>
</dbReference>
<dbReference type="RefSeq" id="WP_305991976.1">
    <property type="nucleotide sequence ID" value="NZ_JAVAMP010000004.1"/>
</dbReference>
<comment type="caution">
    <text evidence="9">The sequence shown here is derived from an EMBL/GenBank/DDBJ whole genome shotgun (WGS) entry which is preliminary data.</text>
</comment>
<feature type="domain" description="HTH HARE-type" evidence="8">
    <location>
        <begin position="17"/>
        <end position="84"/>
    </location>
</feature>
<dbReference type="Gene3D" id="1.10.10.1250">
    <property type="entry name" value="RNA polymerase, subunit delta, N-terminal domain"/>
    <property type="match status" value="1"/>
</dbReference>
<name>A0ABT9J0W1_9BACL</name>
<dbReference type="InterPro" id="IPR007759">
    <property type="entry name" value="Asxl_HARE-HTH"/>
</dbReference>
<evidence type="ECO:0000256" key="2">
    <source>
        <dbReference type="ARBA" id="ARBA00022478"/>
    </source>
</evidence>
<dbReference type="GO" id="GO:0003899">
    <property type="term" value="F:DNA-directed RNA polymerase activity"/>
    <property type="evidence" value="ECO:0007669"/>
    <property type="project" value="UniProtKB-EC"/>
</dbReference>
<proteinExistence type="inferred from homology"/>
<evidence type="ECO:0000256" key="5">
    <source>
        <dbReference type="ARBA" id="ARBA00023163"/>
    </source>
</evidence>
<dbReference type="EMBL" id="JAVAMP010000004">
    <property type="protein sequence ID" value="MDP5274665.1"/>
    <property type="molecule type" value="Genomic_DNA"/>
</dbReference>
<keyword evidence="2 6" id="KW-0240">DNA-directed RNA polymerase</keyword>
<dbReference type="GO" id="GO:0000428">
    <property type="term" value="C:DNA-directed RNA polymerase complex"/>
    <property type="evidence" value="ECO:0007669"/>
    <property type="project" value="UniProtKB-KW"/>
</dbReference>